<dbReference type="GO" id="GO:0036449">
    <property type="term" value="C:microtubule minus-end"/>
    <property type="evidence" value="ECO:0007669"/>
    <property type="project" value="TreeGrafter"/>
</dbReference>
<comment type="domain">
    <text evidence="6">The CKK domain binds microtubules.</text>
</comment>
<reference evidence="10" key="1">
    <citation type="submission" date="2025-08" db="UniProtKB">
        <authorList>
            <consortium name="Ensembl"/>
        </authorList>
    </citation>
    <scope>IDENTIFICATION</scope>
</reference>
<feature type="compositionally biased region" description="Polar residues" evidence="7">
    <location>
        <begin position="992"/>
        <end position="1007"/>
    </location>
</feature>
<feature type="compositionally biased region" description="Polar residues" evidence="7">
    <location>
        <begin position="869"/>
        <end position="878"/>
    </location>
</feature>
<dbReference type="GO" id="GO:0005516">
    <property type="term" value="F:calmodulin binding"/>
    <property type="evidence" value="ECO:0007669"/>
    <property type="project" value="InterPro"/>
</dbReference>
<evidence type="ECO:0000256" key="6">
    <source>
        <dbReference type="PROSITE-ProRule" id="PRU00841"/>
    </source>
</evidence>
<evidence type="ECO:0000256" key="5">
    <source>
        <dbReference type="ARBA" id="ARBA00023212"/>
    </source>
</evidence>
<feature type="region of interest" description="Disordered" evidence="7">
    <location>
        <begin position="635"/>
        <end position="708"/>
    </location>
</feature>
<dbReference type="PANTHER" id="PTHR21595">
    <property type="entry name" value="PATRONIN"/>
    <property type="match status" value="1"/>
</dbReference>
<accession>A0A671Q9G3</accession>
<dbReference type="Ensembl" id="ENSSANT00000072608.1">
    <property type="protein sequence ID" value="ENSSANP00000068309.1"/>
    <property type="gene ID" value="ENSSANG00000034044.1"/>
</dbReference>
<dbReference type="InterPro" id="IPR014797">
    <property type="entry name" value="CKK_CAMSAP"/>
</dbReference>
<reference evidence="10" key="2">
    <citation type="submission" date="2025-09" db="UniProtKB">
        <authorList>
            <consortium name="Ensembl"/>
        </authorList>
    </citation>
    <scope>IDENTIFICATION</scope>
</reference>
<feature type="domain" description="CKK" evidence="9">
    <location>
        <begin position="1253"/>
        <end position="1387"/>
    </location>
</feature>
<feature type="region of interest" description="Disordered" evidence="7">
    <location>
        <begin position="305"/>
        <end position="336"/>
    </location>
</feature>
<dbReference type="GO" id="GO:0030507">
    <property type="term" value="F:spectrin binding"/>
    <property type="evidence" value="ECO:0007669"/>
    <property type="project" value="InterPro"/>
</dbReference>
<dbReference type="Pfam" id="PF17095">
    <property type="entry name" value="CAMSAP_CC1"/>
    <property type="match status" value="1"/>
</dbReference>
<keyword evidence="2" id="KW-0963">Cytoplasm</keyword>
<organism evidence="10 11">
    <name type="scientific">Sinocyclocheilus anshuiensis</name>
    <dbReference type="NCBI Taxonomy" id="1608454"/>
    <lineage>
        <taxon>Eukaryota</taxon>
        <taxon>Metazoa</taxon>
        <taxon>Chordata</taxon>
        <taxon>Craniata</taxon>
        <taxon>Vertebrata</taxon>
        <taxon>Euteleostomi</taxon>
        <taxon>Actinopterygii</taxon>
        <taxon>Neopterygii</taxon>
        <taxon>Teleostei</taxon>
        <taxon>Ostariophysi</taxon>
        <taxon>Cypriniformes</taxon>
        <taxon>Cyprinidae</taxon>
        <taxon>Cyprininae</taxon>
        <taxon>Sinocyclocheilus</taxon>
    </lineage>
</organism>
<evidence type="ECO:0000313" key="11">
    <source>
        <dbReference type="Proteomes" id="UP000472260"/>
    </source>
</evidence>
<dbReference type="Gene3D" id="3.10.20.360">
    <property type="entry name" value="CKK domain"/>
    <property type="match status" value="1"/>
</dbReference>
<dbReference type="PROSITE" id="PS51508">
    <property type="entry name" value="CKK"/>
    <property type="match status" value="1"/>
</dbReference>
<dbReference type="SUPFAM" id="SSF50346">
    <property type="entry name" value="PRC-barrel domain"/>
    <property type="match status" value="1"/>
</dbReference>
<feature type="compositionally biased region" description="Basic and acidic residues" evidence="7">
    <location>
        <begin position="515"/>
        <end position="524"/>
    </location>
</feature>
<dbReference type="FunFam" id="3.10.20.360:FF:000001">
    <property type="entry name" value="Calmodulin-regulated spectrin-associated protein 3 isoform 2"/>
    <property type="match status" value="1"/>
</dbReference>
<protein>
    <submittedName>
        <fullName evidence="10">Calmodulin-regulated spectrin-associated protein 1-B-like</fullName>
    </submittedName>
</protein>
<feature type="compositionally biased region" description="Basic and acidic residues" evidence="7">
    <location>
        <begin position="952"/>
        <end position="971"/>
    </location>
</feature>
<feature type="compositionally biased region" description="Basic and acidic residues" evidence="7">
    <location>
        <begin position="886"/>
        <end position="895"/>
    </location>
</feature>
<dbReference type="InterPro" id="IPR031372">
    <property type="entry name" value="CAMSAP_CC1"/>
</dbReference>
<dbReference type="InterPro" id="IPR058042">
    <property type="entry name" value="CAMSAP_N"/>
</dbReference>
<feature type="compositionally biased region" description="Polar residues" evidence="7">
    <location>
        <begin position="652"/>
        <end position="664"/>
    </location>
</feature>
<evidence type="ECO:0000259" key="8">
    <source>
        <dbReference type="PROSITE" id="PS50021"/>
    </source>
</evidence>
<dbReference type="InterPro" id="IPR032940">
    <property type="entry name" value="CAMSAP"/>
</dbReference>
<evidence type="ECO:0000256" key="4">
    <source>
        <dbReference type="ARBA" id="ARBA00023054"/>
    </source>
</evidence>
<evidence type="ECO:0000313" key="10">
    <source>
        <dbReference type="Ensembl" id="ENSSANP00000068309.1"/>
    </source>
</evidence>
<gene>
    <name evidence="10" type="primary">LOC107675701</name>
</gene>
<feature type="domain" description="Calponin-homology (CH)" evidence="8">
    <location>
        <begin position="172"/>
        <end position="287"/>
    </location>
</feature>
<feature type="region of interest" description="Disordered" evidence="7">
    <location>
        <begin position="796"/>
        <end position="832"/>
    </location>
</feature>
<feature type="region of interest" description="Disordered" evidence="7">
    <location>
        <begin position="515"/>
        <end position="534"/>
    </location>
</feature>
<evidence type="ECO:0000256" key="1">
    <source>
        <dbReference type="ARBA" id="ARBA00004245"/>
    </source>
</evidence>
<dbReference type="PROSITE" id="PS50021">
    <property type="entry name" value="CH"/>
    <property type="match status" value="1"/>
</dbReference>
<dbReference type="GO" id="GO:0031122">
    <property type="term" value="P:cytoplasmic microtubule organization"/>
    <property type="evidence" value="ECO:0007669"/>
    <property type="project" value="TreeGrafter"/>
</dbReference>
<feature type="region of interest" description="Disordered" evidence="7">
    <location>
        <begin position="363"/>
        <end position="396"/>
    </location>
</feature>
<keyword evidence="11" id="KW-1185">Reference proteome</keyword>
<evidence type="ECO:0000259" key="9">
    <source>
        <dbReference type="PROSITE" id="PS51508"/>
    </source>
</evidence>
<sequence length="1388" mass="155466">MMDVGALAGGDGVLRRADLVEGGLEIMPLEMYDSARAKIEANLRWLFAKAYGEGKCISFLQSPSCKVSCIMIFIGSSKVPQNHRSTMSKKKIVVCMSSSHIPLIDALMMAYTVEMMAIERIVASVKRFSTFCASKELPFDMEDAMLFWINKVILKTRELSDKELKMKQPLMDSPCHQKVRYRREHLSGRPFPHLAVMEDLMKDVCDGAALLAVVHFYCPEYMRLDDICLKEVPSLSDSVYNIHLLREFSNEYLKRCFYLHTEDLLYGPPVLKHNVMVFIAELFWWFEVVKPDFVKPRDLQEIKDGKNRVLKPKSSRPHVPISNATKRSFLTPSPSADSLATAANPDGCMWYYLHPEESLSVANRSPSHPLLPLRQRQQKPAQGEENSELRNRSNSLSRMDGLMFGSQFAWMERKQRPISQMEMDWERVCGDNISLARSISKDSLASNVISITPRHRINGQPLPQTHHYDNQEEEEELLAVINPEGASASRDARSESFFLEPLQPAVLRPNKEKTGISKWEESGEGRSQGRRGAYTPTECTLNQTFTPVGSIEQASSRAQSPGCFFLHDDVECVRDSPLGGWEDIASDSEFEEDDEIEVQEQELSKAVLMHAGRKCVGLGEEEESAKLREDVCLHERDDKEDTSGRASPCPSMLSQASSTSTGRMTSFAERRRNRVGFPDGCYSTGSSQTTTPDGSESVQFPSDVSPGMPSGRPGLASELVHLRMQLEEKRHVIEMQKKKMESLSARQRLQLGKAAFLHVVKKGRSDTLPHPLKTEIGFKEKPLAKDDSCVEVLKAQEKDTECKETPVEKDKDNRLSVTGGGRALGDASGEPDLGECSRSIELLNEAIGAIQQQMMQLSLQQDLLMKQTIQSPQETKPSTVPPLNEHPPEQTETKSRLSVQFTETLSTAIKRPPRLSSSRTPRMKPRDLKLSKDANSHPAVKPSTPTPGGRTPRAENEEEGGAKEGGRDSKGIIRNTTFRLQDSAVQRADSLDSPQTELPTVEQSPVDPTQERSESSGSGKENIPVLSEENRMKAQLIEVDLSDLAEPSETSTEPDGEQKSGLGFFFKDDQKAEDELAKKRAAFLLKQQRKAEETRIRKQQLEAGSELKRDEARRKAEEERVRKEEEKTRRELIKQEYLRRKQQELLEEQGVTKPRPRNRRPRPKSLHRAESTCSARKKALLLNLCSAPSGSSLSLASAATEGDSVASGGASSHRGESVESFPILSRNASRNMERDWDNGSTASSITSVAEYHGPKLFKEPSAKSNKPIIQNAIAHCCLAGKVNEAQKNAILEEIERCESNHLIILFRDGGCQFRALYIYSPETEEIIKLKGTGPRAISRKMIDRLYKYSSDRKQFTVIPAKSVSVSVDALTIHSHLWQAKRPSTSKRK</sequence>
<dbReference type="Proteomes" id="UP000472260">
    <property type="component" value="Unassembled WGS sequence"/>
</dbReference>
<dbReference type="Pfam" id="PF08683">
    <property type="entry name" value="CAMSAP_CKK"/>
    <property type="match status" value="1"/>
</dbReference>
<dbReference type="InterPro" id="IPR022613">
    <property type="entry name" value="CH_CAMSAP_2"/>
</dbReference>
<dbReference type="GO" id="GO:0007026">
    <property type="term" value="P:negative regulation of microtubule depolymerization"/>
    <property type="evidence" value="ECO:0007669"/>
    <property type="project" value="TreeGrafter"/>
</dbReference>
<dbReference type="GO" id="GO:0031175">
    <property type="term" value="P:neuron projection development"/>
    <property type="evidence" value="ECO:0007669"/>
    <property type="project" value="InterPro"/>
</dbReference>
<feature type="region of interest" description="Disordered" evidence="7">
    <location>
        <begin position="1087"/>
        <end position="1131"/>
    </location>
</feature>
<feature type="compositionally biased region" description="Polar residues" evidence="7">
    <location>
        <begin position="896"/>
        <end position="907"/>
    </location>
</feature>
<comment type="subcellular location">
    <subcellularLocation>
        <location evidence="1">Cytoplasm</location>
        <location evidence="1">Cytoskeleton</location>
    </subcellularLocation>
</comment>
<keyword evidence="4" id="KW-0175">Coiled coil</keyword>
<feature type="region of interest" description="Disordered" evidence="7">
    <location>
        <begin position="1203"/>
        <end position="1224"/>
    </location>
</feature>
<feature type="compositionally biased region" description="Polar residues" evidence="7">
    <location>
        <begin position="974"/>
        <end position="984"/>
    </location>
</feature>
<dbReference type="SMART" id="SM01051">
    <property type="entry name" value="CAMSAP_CKK"/>
    <property type="match status" value="1"/>
</dbReference>
<dbReference type="SUPFAM" id="SSF47576">
    <property type="entry name" value="Calponin-homology domain, CH-domain"/>
    <property type="match status" value="1"/>
</dbReference>
<dbReference type="PANTHER" id="PTHR21595:SF3">
    <property type="entry name" value="CALMODULIN-REGULATED SPECTRIN-ASSOCIATED PROTEIN 1"/>
    <property type="match status" value="1"/>
</dbReference>
<feature type="compositionally biased region" description="Basic and acidic residues" evidence="7">
    <location>
        <begin position="796"/>
        <end position="814"/>
    </location>
</feature>
<dbReference type="InterPro" id="IPR011033">
    <property type="entry name" value="PRC_barrel-like_sf"/>
</dbReference>
<dbReference type="Pfam" id="PF11971">
    <property type="entry name" value="CAMSAP_CH"/>
    <property type="match status" value="1"/>
</dbReference>
<feature type="compositionally biased region" description="Basic and acidic residues" evidence="7">
    <location>
        <begin position="1089"/>
        <end position="1131"/>
    </location>
</feature>
<feature type="region of interest" description="Disordered" evidence="7">
    <location>
        <begin position="1143"/>
        <end position="1172"/>
    </location>
</feature>
<proteinExistence type="inferred from homology"/>
<dbReference type="InterPro" id="IPR001715">
    <property type="entry name" value="CH_dom"/>
</dbReference>
<feature type="compositionally biased region" description="Polar residues" evidence="7">
    <location>
        <begin position="322"/>
        <end position="336"/>
    </location>
</feature>
<evidence type="ECO:0000256" key="7">
    <source>
        <dbReference type="SAM" id="MobiDB-lite"/>
    </source>
</evidence>
<evidence type="ECO:0000256" key="3">
    <source>
        <dbReference type="ARBA" id="ARBA00022701"/>
    </source>
</evidence>
<feature type="compositionally biased region" description="Polar residues" evidence="7">
    <location>
        <begin position="683"/>
        <end position="702"/>
    </location>
</feature>
<name>A0A671Q9G3_9TELE</name>
<feature type="compositionally biased region" description="Basic and acidic residues" evidence="7">
    <location>
        <begin position="924"/>
        <end position="935"/>
    </location>
</feature>
<evidence type="ECO:0000256" key="2">
    <source>
        <dbReference type="ARBA" id="ARBA00022490"/>
    </source>
</evidence>
<feature type="compositionally biased region" description="Basic residues" evidence="7">
    <location>
        <begin position="1154"/>
        <end position="1166"/>
    </location>
</feature>
<dbReference type="InterPro" id="IPR036872">
    <property type="entry name" value="CH_dom_sf"/>
</dbReference>
<keyword evidence="5" id="KW-0206">Cytoskeleton</keyword>
<keyword evidence="3 6" id="KW-0493">Microtubule</keyword>
<dbReference type="Pfam" id="PF25532">
    <property type="entry name" value="CH_CAMSAP2_N"/>
    <property type="match status" value="1"/>
</dbReference>
<dbReference type="InterPro" id="IPR038209">
    <property type="entry name" value="CKK_dom_sf"/>
</dbReference>
<comment type="similarity">
    <text evidence="6">Belongs to the CAMSAP1 family.</text>
</comment>
<dbReference type="GO" id="GO:0051011">
    <property type="term" value="F:microtubule minus-end binding"/>
    <property type="evidence" value="ECO:0007669"/>
    <property type="project" value="TreeGrafter"/>
</dbReference>
<feature type="region of interest" description="Disordered" evidence="7">
    <location>
        <begin position="869"/>
        <end position="1066"/>
    </location>
</feature>